<comment type="caution">
    <text evidence="3">The sequence shown here is derived from an EMBL/GenBank/DDBJ whole genome shotgun (WGS) entry which is preliminary data.</text>
</comment>
<keyword evidence="4" id="KW-1185">Reference proteome</keyword>
<sequence>MLASKVQLAFLRRIERRGGLGEEFWRELHSGAEPSLLQITRNERGYRSTAMKPVHQRLNLYTVGDEAYIFVPTGELLATQSLTVHRATAEVMLNRKSLHARAFGKPVYGILGLISLSLSEYIIVLTGREPLGRLSGHDIFRATDFDILPLNPNAPVLSPPHPVEAHLLALLRSHLKASNFLYSYTWDMTRRLQAQLENQNTDSNKGLFEVADDRFFWNKFLQSKFIESSQKQDLSHYILPVIYGTFDVRSLFIHGRHMQLALISRRSRYRAGTRYFRRGVDHDGHVANFNESEQLLFVEHQNTTGAIRAGDDFAHKFSFVQIRGSVPFFWAEVNTVRYKPDLQVMELPNTVNAMKSHLLAQVSTYGSQTLVNLVNHKGYEKPIKDAYERYMEQLNLPDVRYQYFDFHTECKNMRWDRISLLLDKLQADLQKQGYFHLDANDSKANQLQHGTVRTNCMDNLDRTSVVQAALAKYVLTKQLQKIDVLSKEQGVDDFESLSKDFREMWADHADAISKAYAGSGALKSDFTRTNKRTRKGLMEDGVKSMLRYFKNNFLDGARQDAFDLFTGAWIPRRNPATMNFLVTDPRPLVLRSAPAIASFSLFMICAGLTLPRSSDYSLVYYFFLWIMLLLATAIFMVTYGIDYVSWPKLIPLDSVIHYDGPGYRSAKHGMGLKGVNVRLGLDSGAKWLNKSKRKLDVESMPLADRSKRVD</sequence>
<dbReference type="OrthoDB" id="405996at2759"/>
<keyword evidence="1" id="KW-0472">Membrane</keyword>
<keyword evidence="1" id="KW-0812">Transmembrane</keyword>
<dbReference type="PANTHER" id="PTHR45662">
    <property type="entry name" value="PHOSPHATIDYLINOSITIDE PHOSPHATASE SAC1"/>
    <property type="match status" value="1"/>
</dbReference>
<evidence type="ECO:0000313" key="3">
    <source>
        <dbReference type="EMBL" id="KAF5384682.1"/>
    </source>
</evidence>
<name>A0A8H5M8J5_9AGAR</name>
<organism evidence="3 4">
    <name type="scientific">Collybiopsis confluens</name>
    <dbReference type="NCBI Taxonomy" id="2823264"/>
    <lineage>
        <taxon>Eukaryota</taxon>
        <taxon>Fungi</taxon>
        <taxon>Dikarya</taxon>
        <taxon>Basidiomycota</taxon>
        <taxon>Agaricomycotina</taxon>
        <taxon>Agaricomycetes</taxon>
        <taxon>Agaricomycetidae</taxon>
        <taxon>Agaricales</taxon>
        <taxon>Marasmiineae</taxon>
        <taxon>Omphalotaceae</taxon>
        <taxon>Collybiopsis</taxon>
    </lineage>
</organism>
<dbReference type="AlphaFoldDB" id="A0A8H5M8J5"/>
<protein>
    <recommendedName>
        <fullName evidence="2">SAC domain-containing protein</fullName>
    </recommendedName>
</protein>
<reference evidence="3 4" key="1">
    <citation type="journal article" date="2020" name="ISME J.">
        <title>Uncovering the hidden diversity of litter-decomposition mechanisms in mushroom-forming fungi.</title>
        <authorList>
            <person name="Floudas D."/>
            <person name="Bentzer J."/>
            <person name="Ahren D."/>
            <person name="Johansson T."/>
            <person name="Persson P."/>
            <person name="Tunlid A."/>
        </authorList>
    </citation>
    <scope>NUCLEOTIDE SEQUENCE [LARGE SCALE GENOMIC DNA]</scope>
    <source>
        <strain evidence="3 4">CBS 406.79</strain>
    </source>
</reference>
<dbReference type="Pfam" id="PF02383">
    <property type="entry name" value="Syja_N"/>
    <property type="match status" value="1"/>
</dbReference>
<evidence type="ECO:0000256" key="1">
    <source>
        <dbReference type="SAM" id="Phobius"/>
    </source>
</evidence>
<dbReference type="GO" id="GO:0046856">
    <property type="term" value="P:phosphatidylinositol dephosphorylation"/>
    <property type="evidence" value="ECO:0007669"/>
    <property type="project" value="TreeGrafter"/>
</dbReference>
<dbReference type="GO" id="GO:0043812">
    <property type="term" value="F:phosphatidylinositol-4-phosphate phosphatase activity"/>
    <property type="evidence" value="ECO:0007669"/>
    <property type="project" value="TreeGrafter"/>
</dbReference>
<feature type="transmembrane region" description="Helical" evidence="1">
    <location>
        <begin position="588"/>
        <end position="611"/>
    </location>
</feature>
<accession>A0A8H5M8J5</accession>
<dbReference type="GO" id="GO:0005783">
    <property type="term" value="C:endoplasmic reticulum"/>
    <property type="evidence" value="ECO:0007669"/>
    <property type="project" value="TreeGrafter"/>
</dbReference>
<dbReference type="InterPro" id="IPR002013">
    <property type="entry name" value="SAC_dom"/>
</dbReference>
<dbReference type="Proteomes" id="UP000518752">
    <property type="component" value="Unassembled WGS sequence"/>
</dbReference>
<evidence type="ECO:0000313" key="4">
    <source>
        <dbReference type="Proteomes" id="UP000518752"/>
    </source>
</evidence>
<feature type="domain" description="SAC" evidence="2">
    <location>
        <begin position="171"/>
        <end position="518"/>
    </location>
</feature>
<dbReference type="EMBL" id="JAACJN010000041">
    <property type="protein sequence ID" value="KAF5384682.1"/>
    <property type="molecule type" value="Genomic_DNA"/>
</dbReference>
<dbReference type="PROSITE" id="PS50275">
    <property type="entry name" value="SAC"/>
    <property type="match status" value="1"/>
</dbReference>
<feature type="transmembrane region" description="Helical" evidence="1">
    <location>
        <begin position="618"/>
        <end position="641"/>
    </location>
</feature>
<keyword evidence="1" id="KW-1133">Transmembrane helix</keyword>
<dbReference type="PANTHER" id="PTHR45662:SF2">
    <property type="entry name" value="PHOSPHATIDYLINOSITOL-3-PHOSPHATASE SAC1"/>
    <property type="match status" value="1"/>
</dbReference>
<evidence type="ECO:0000259" key="2">
    <source>
        <dbReference type="PROSITE" id="PS50275"/>
    </source>
</evidence>
<gene>
    <name evidence="3" type="ORF">D9757_006227</name>
</gene>
<proteinExistence type="predicted"/>